<sequence length="334" mass="34603">MGGIVAAAVAAVAGALAKASIGALIAKALLGAALNFGLSAVSNGLFGKKASAPKQKQFGSSRILTFREPVQSRDVVYGEVRKGGSLPFVDTSGSYLYMVLALAGHEVDSIKEVYFAEEIVPLDENGNAIGKYAGYVKINKHLGGPNQQADPDLVAAFPDWTEDHKGQGVAHIVARLKYNQDKFPNGAPTISALIRGRKVQDPRTGQVQWSDNAQLCIADYLKDPLYGLDIDDYNLPEDSVIAGANACDETVAIEGTSRAVALPEASFSLEYDLRTVWEDPPPRQREEGGSASDNFNGGGGFNETGGGNSGGSSGGHPGGDGGGGGYGGGAGAWT</sequence>
<evidence type="ECO:0000313" key="2">
    <source>
        <dbReference type="EMBL" id="KKJ75451.1"/>
    </source>
</evidence>
<dbReference type="AlphaFoldDB" id="A0A0M2R1C7"/>
<dbReference type="RefSeq" id="WP_046509883.1">
    <property type="nucleotide sequence ID" value="NZ_LANI01000032.1"/>
</dbReference>
<evidence type="ECO:0000313" key="3">
    <source>
        <dbReference type="Proteomes" id="UP000034491"/>
    </source>
</evidence>
<feature type="compositionally biased region" description="Gly residues" evidence="1">
    <location>
        <begin position="296"/>
        <end position="334"/>
    </location>
</feature>
<dbReference type="OrthoDB" id="7822067at2"/>
<name>A0A0M2R1C7_9PROT</name>
<feature type="compositionally biased region" description="Basic and acidic residues" evidence="1">
    <location>
        <begin position="278"/>
        <end position="288"/>
    </location>
</feature>
<accession>A0A0M2R1C7</accession>
<protein>
    <submittedName>
        <fullName evidence="2">Uncharacterized protein</fullName>
    </submittedName>
</protein>
<dbReference type="EMBL" id="LANI01000032">
    <property type="protein sequence ID" value="KKJ75451.1"/>
    <property type="molecule type" value="Genomic_DNA"/>
</dbReference>
<dbReference type="PATRIC" id="fig|1549748.8.peg.2998"/>
<dbReference type="Proteomes" id="UP000034491">
    <property type="component" value="Unassembled WGS sequence"/>
</dbReference>
<gene>
    <name evidence="2" type="ORF">WH95_18600</name>
</gene>
<reference evidence="2 3" key="1">
    <citation type="submission" date="2015-03" db="EMBL/GenBank/DDBJ databases">
        <title>Genome sequence of Kiloniella sp. P1-1, isolated from the gut microflora of Pacific white shrimp, Penaeus vannamei.</title>
        <authorList>
            <person name="Shao Z."/>
            <person name="Wang L."/>
            <person name="Li X."/>
        </authorList>
    </citation>
    <scope>NUCLEOTIDE SEQUENCE [LARGE SCALE GENOMIC DNA]</scope>
    <source>
        <strain evidence="2 3">P1-1</strain>
    </source>
</reference>
<comment type="caution">
    <text evidence="2">The sequence shown here is derived from an EMBL/GenBank/DDBJ whole genome shotgun (WGS) entry which is preliminary data.</text>
</comment>
<dbReference type="STRING" id="1549748.WH95_18600"/>
<evidence type="ECO:0000256" key="1">
    <source>
        <dbReference type="SAM" id="MobiDB-lite"/>
    </source>
</evidence>
<keyword evidence="3" id="KW-1185">Reference proteome</keyword>
<feature type="region of interest" description="Disordered" evidence="1">
    <location>
        <begin position="278"/>
        <end position="334"/>
    </location>
</feature>
<proteinExistence type="predicted"/>
<organism evidence="2 3">
    <name type="scientific">Kiloniella litopenaei</name>
    <dbReference type="NCBI Taxonomy" id="1549748"/>
    <lineage>
        <taxon>Bacteria</taxon>
        <taxon>Pseudomonadati</taxon>
        <taxon>Pseudomonadota</taxon>
        <taxon>Alphaproteobacteria</taxon>
        <taxon>Rhodospirillales</taxon>
        <taxon>Kiloniellaceae</taxon>
        <taxon>Kiloniella</taxon>
    </lineage>
</organism>